<evidence type="ECO:0000256" key="2">
    <source>
        <dbReference type="ARBA" id="ARBA00022692"/>
    </source>
</evidence>
<gene>
    <name evidence="7" type="ORF">VSR73_17980</name>
</gene>
<dbReference type="Proteomes" id="UP001489897">
    <property type="component" value="Unassembled WGS sequence"/>
</dbReference>
<name>A0ABU9RSA2_9BURK</name>
<dbReference type="RefSeq" id="WP_342947769.1">
    <property type="nucleotide sequence ID" value="NZ_JAYMRV010000005.1"/>
</dbReference>
<organism evidence="7 8">
    <name type="scientific">Paraburkholderia ferrariae</name>
    <dbReference type="NCBI Taxonomy" id="386056"/>
    <lineage>
        <taxon>Bacteria</taxon>
        <taxon>Pseudomonadati</taxon>
        <taxon>Pseudomonadota</taxon>
        <taxon>Betaproteobacteria</taxon>
        <taxon>Burkholderiales</taxon>
        <taxon>Burkholderiaceae</taxon>
        <taxon>Paraburkholderia</taxon>
    </lineage>
</organism>
<feature type="domain" description="GtrA/DPMS transmembrane" evidence="6">
    <location>
        <begin position="45"/>
        <end position="163"/>
    </location>
</feature>
<dbReference type="NCBIfam" id="NF037976">
    <property type="entry name" value="gtrA_1"/>
    <property type="match status" value="1"/>
</dbReference>
<accession>A0ABU9RSA2</accession>
<evidence type="ECO:0000259" key="6">
    <source>
        <dbReference type="Pfam" id="PF04138"/>
    </source>
</evidence>
<keyword evidence="3 5" id="KW-1133">Transmembrane helix</keyword>
<keyword evidence="2 5" id="KW-0812">Transmembrane</keyword>
<sequence>MVLGRNHARDPLVAWLRIQEDFPMSSPAASMTLRRSRLVFWYAVFAAISIGANLGSQSLAFHLYQGLYAVAISVCIGTGVGLVVKYLLDKAWIFRYEHRSVAHGVRTFTLYVAMGLGTTIVFWTVEFAADALFHEEIARLAGGALGLVIGYVTKYHLDKRFVFS</sequence>
<evidence type="ECO:0000313" key="7">
    <source>
        <dbReference type="EMBL" id="MEM5422951.1"/>
    </source>
</evidence>
<dbReference type="Pfam" id="PF04138">
    <property type="entry name" value="GtrA_DPMS_TM"/>
    <property type="match status" value="1"/>
</dbReference>
<feature type="transmembrane region" description="Helical" evidence="5">
    <location>
        <begin position="108"/>
        <end position="125"/>
    </location>
</feature>
<protein>
    <submittedName>
        <fullName evidence="7">GtrA family protein</fullName>
    </submittedName>
</protein>
<proteinExistence type="predicted"/>
<comment type="caution">
    <text evidence="7">The sequence shown here is derived from an EMBL/GenBank/DDBJ whole genome shotgun (WGS) entry which is preliminary data.</text>
</comment>
<feature type="transmembrane region" description="Helical" evidence="5">
    <location>
        <begin position="67"/>
        <end position="88"/>
    </location>
</feature>
<comment type="subcellular location">
    <subcellularLocation>
        <location evidence="1">Membrane</location>
        <topology evidence="1">Multi-pass membrane protein</topology>
    </subcellularLocation>
</comment>
<evidence type="ECO:0000256" key="3">
    <source>
        <dbReference type="ARBA" id="ARBA00022989"/>
    </source>
</evidence>
<feature type="transmembrane region" description="Helical" evidence="5">
    <location>
        <begin position="137"/>
        <end position="157"/>
    </location>
</feature>
<dbReference type="InterPro" id="IPR007267">
    <property type="entry name" value="GtrA_DPMS_TM"/>
</dbReference>
<feature type="transmembrane region" description="Helical" evidence="5">
    <location>
        <begin position="39"/>
        <end position="61"/>
    </location>
</feature>
<keyword evidence="4 5" id="KW-0472">Membrane</keyword>
<evidence type="ECO:0000256" key="5">
    <source>
        <dbReference type="SAM" id="Phobius"/>
    </source>
</evidence>
<evidence type="ECO:0000313" key="8">
    <source>
        <dbReference type="Proteomes" id="UP001489897"/>
    </source>
</evidence>
<reference evidence="7 8" key="1">
    <citation type="submission" date="2024-01" db="EMBL/GenBank/DDBJ databases">
        <title>The diversity of rhizobia nodulating Mimosa spp. in eleven states of Brazil covering several biomes is determined by host plant, location, and edaphic factors.</title>
        <authorList>
            <person name="Rouws L."/>
            <person name="Barauna A."/>
            <person name="Beukes C."/>
            <person name="De Faria S.M."/>
            <person name="Gross E."/>
            <person name="Dos Reis Junior F.B."/>
            <person name="Simon M."/>
            <person name="Maluk M."/>
            <person name="Odee D.W."/>
            <person name="Kenicer G."/>
            <person name="Young J.P.W."/>
            <person name="Reis V.M."/>
            <person name="Zilli J."/>
            <person name="James E.K."/>
        </authorList>
    </citation>
    <scope>NUCLEOTIDE SEQUENCE [LARGE SCALE GENOMIC DNA]</scope>
    <source>
        <strain evidence="7 8">JPY167</strain>
    </source>
</reference>
<evidence type="ECO:0000256" key="4">
    <source>
        <dbReference type="ARBA" id="ARBA00023136"/>
    </source>
</evidence>
<evidence type="ECO:0000256" key="1">
    <source>
        <dbReference type="ARBA" id="ARBA00004141"/>
    </source>
</evidence>
<keyword evidence="8" id="KW-1185">Reference proteome</keyword>
<dbReference type="EMBL" id="JAYMRV010000005">
    <property type="protein sequence ID" value="MEM5422951.1"/>
    <property type="molecule type" value="Genomic_DNA"/>
</dbReference>